<dbReference type="CDD" id="cd03809">
    <property type="entry name" value="GT4_MtfB-like"/>
    <property type="match status" value="1"/>
</dbReference>
<dbReference type="Pfam" id="PF00534">
    <property type="entry name" value="Glycos_transf_1"/>
    <property type="match status" value="1"/>
</dbReference>
<dbReference type="SUPFAM" id="SSF53756">
    <property type="entry name" value="UDP-Glycosyltransferase/glycogen phosphorylase"/>
    <property type="match status" value="1"/>
</dbReference>
<dbReference type="RefSeq" id="WP_084080214.1">
    <property type="nucleotide sequence ID" value="NZ_FQUU01000018.1"/>
</dbReference>
<name>A0A1M5ECQ4_9BACT</name>
<dbReference type="PANTHER" id="PTHR46401">
    <property type="entry name" value="GLYCOSYLTRANSFERASE WBBK-RELATED"/>
    <property type="match status" value="1"/>
</dbReference>
<organism evidence="4 5">
    <name type="scientific">Flavisolibacter ginsengisoli DSM 18119</name>
    <dbReference type="NCBI Taxonomy" id="1121884"/>
    <lineage>
        <taxon>Bacteria</taxon>
        <taxon>Pseudomonadati</taxon>
        <taxon>Bacteroidota</taxon>
        <taxon>Chitinophagia</taxon>
        <taxon>Chitinophagales</taxon>
        <taxon>Chitinophagaceae</taxon>
        <taxon>Flavisolibacter</taxon>
    </lineage>
</organism>
<sequence length="394" mass="45162">MGKGQSISEPAIEYLCQPMVIAVNTRFLVEGSLEGFGNFTAEIFGMMARQHPEHQFHFLLDRPYSGIHDFPSNVTMQVISPPARHPLLWKYWFDIKLPPVFRKIKADVFVSPDGFCSLTTKVPQCLVVHDLGFLHYPDAYKKTHYRFYRHFTPKFIKKAQFIATVSEFSKQDIIAHYKTDPGKIDVVYNGVKEDFKPVSFDKKESTKEKYTGGSEFFLYAGAIQPRKNLVNLLKAFSIFKKRQRSEMKLVLAGRLAWKNDEFLELLKTYKYREDVILTGYVDQKELVLLMASAYALVYPSVFEGFGVPVVEAMKCEVPVLTSAGTSMQEIGEDAALYFDASSHTDMAEKLMLIYKDEELRKSLIQKGKAIAKKYSWKKSAELLWGCIVKAREQN</sequence>
<evidence type="ECO:0000259" key="3">
    <source>
        <dbReference type="Pfam" id="PF13439"/>
    </source>
</evidence>
<proteinExistence type="predicted"/>
<evidence type="ECO:0000259" key="2">
    <source>
        <dbReference type="Pfam" id="PF00534"/>
    </source>
</evidence>
<evidence type="ECO:0000313" key="4">
    <source>
        <dbReference type="EMBL" id="SHF76975.1"/>
    </source>
</evidence>
<evidence type="ECO:0000256" key="1">
    <source>
        <dbReference type="ARBA" id="ARBA00022679"/>
    </source>
</evidence>
<dbReference type="Gene3D" id="3.40.50.2000">
    <property type="entry name" value="Glycogen Phosphorylase B"/>
    <property type="match status" value="2"/>
</dbReference>
<dbReference type="PANTHER" id="PTHR46401:SF2">
    <property type="entry name" value="GLYCOSYLTRANSFERASE WBBK-RELATED"/>
    <property type="match status" value="1"/>
</dbReference>
<dbReference type="STRING" id="1121884.SAMN02745131_03474"/>
<dbReference type="GO" id="GO:0016757">
    <property type="term" value="F:glycosyltransferase activity"/>
    <property type="evidence" value="ECO:0007669"/>
    <property type="project" value="InterPro"/>
</dbReference>
<feature type="domain" description="Glycosyltransferase subfamily 4-like N-terminal" evidence="3">
    <location>
        <begin position="54"/>
        <end position="194"/>
    </location>
</feature>
<dbReference type="EMBL" id="FQUU01000018">
    <property type="protein sequence ID" value="SHF76975.1"/>
    <property type="molecule type" value="Genomic_DNA"/>
</dbReference>
<keyword evidence="5" id="KW-1185">Reference proteome</keyword>
<dbReference type="OrthoDB" id="9801609at2"/>
<gene>
    <name evidence="4" type="ORF">SAMN02745131_03474</name>
</gene>
<dbReference type="Proteomes" id="UP000184048">
    <property type="component" value="Unassembled WGS sequence"/>
</dbReference>
<dbReference type="InterPro" id="IPR028098">
    <property type="entry name" value="Glyco_trans_4-like_N"/>
</dbReference>
<dbReference type="AlphaFoldDB" id="A0A1M5ECQ4"/>
<dbReference type="InterPro" id="IPR001296">
    <property type="entry name" value="Glyco_trans_1"/>
</dbReference>
<dbReference type="Pfam" id="PF13439">
    <property type="entry name" value="Glyco_transf_4"/>
    <property type="match status" value="1"/>
</dbReference>
<dbReference type="GO" id="GO:0009103">
    <property type="term" value="P:lipopolysaccharide biosynthetic process"/>
    <property type="evidence" value="ECO:0007669"/>
    <property type="project" value="TreeGrafter"/>
</dbReference>
<reference evidence="4 5" key="1">
    <citation type="submission" date="2016-11" db="EMBL/GenBank/DDBJ databases">
        <authorList>
            <person name="Jaros S."/>
            <person name="Januszkiewicz K."/>
            <person name="Wedrychowicz H."/>
        </authorList>
    </citation>
    <scope>NUCLEOTIDE SEQUENCE [LARGE SCALE GENOMIC DNA]</scope>
    <source>
        <strain evidence="4 5">DSM 18119</strain>
    </source>
</reference>
<keyword evidence="1 4" id="KW-0808">Transferase</keyword>
<evidence type="ECO:0000313" key="5">
    <source>
        <dbReference type="Proteomes" id="UP000184048"/>
    </source>
</evidence>
<feature type="domain" description="Glycosyl transferase family 1" evidence="2">
    <location>
        <begin position="205"/>
        <end position="368"/>
    </location>
</feature>
<accession>A0A1M5ECQ4</accession>
<protein>
    <submittedName>
        <fullName evidence="4">Glycosyltransferase involved in cell wall bisynthesis</fullName>
    </submittedName>
</protein>